<dbReference type="EMBL" id="DWZA01000053">
    <property type="protein sequence ID" value="HJA71101.1"/>
    <property type="molecule type" value="Genomic_DNA"/>
</dbReference>
<protein>
    <submittedName>
        <fullName evidence="1">DUF3791 domain-containing protein</fullName>
    </submittedName>
</protein>
<comment type="caution">
    <text evidence="1">The sequence shown here is derived from an EMBL/GenBank/DDBJ whole genome shotgun (WGS) entry which is preliminary data.</text>
</comment>
<proteinExistence type="predicted"/>
<dbReference type="Proteomes" id="UP000823900">
    <property type="component" value="Unassembled WGS sequence"/>
</dbReference>
<evidence type="ECO:0000313" key="2">
    <source>
        <dbReference type="Proteomes" id="UP000823900"/>
    </source>
</evidence>
<sequence>MSKKTDFLIYCMERYRYFKGLSGEEAARLFDRYDIYSFLMKYYESLHTMGDRCIVEDIDGYIASVSS</sequence>
<accession>A0A9D2HG93</accession>
<reference evidence="1" key="1">
    <citation type="journal article" date="2021" name="PeerJ">
        <title>Extensive microbial diversity within the chicken gut microbiome revealed by metagenomics and culture.</title>
        <authorList>
            <person name="Gilroy R."/>
            <person name="Ravi A."/>
            <person name="Getino M."/>
            <person name="Pursley I."/>
            <person name="Horton D.L."/>
            <person name="Alikhan N.F."/>
            <person name="Baker D."/>
            <person name="Gharbi K."/>
            <person name="Hall N."/>
            <person name="Watson M."/>
            <person name="Adriaenssens E.M."/>
            <person name="Foster-Nyarko E."/>
            <person name="Jarju S."/>
            <person name="Secka A."/>
            <person name="Antonio M."/>
            <person name="Oren A."/>
            <person name="Chaudhuri R.R."/>
            <person name="La Ragione R."/>
            <person name="Hildebrand F."/>
            <person name="Pallen M.J."/>
        </authorList>
    </citation>
    <scope>NUCLEOTIDE SEQUENCE</scope>
    <source>
        <strain evidence="1">CHK178-16964</strain>
    </source>
</reference>
<evidence type="ECO:0000313" key="1">
    <source>
        <dbReference type="EMBL" id="HJA71101.1"/>
    </source>
</evidence>
<dbReference type="Pfam" id="PF12668">
    <property type="entry name" value="DUF3791"/>
    <property type="match status" value="1"/>
</dbReference>
<dbReference type="AlphaFoldDB" id="A0A9D2HG93"/>
<organism evidence="1 2">
    <name type="scientific">Candidatus Lachnoclostridium stercoravium</name>
    <dbReference type="NCBI Taxonomy" id="2838633"/>
    <lineage>
        <taxon>Bacteria</taxon>
        <taxon>Bacillati</taxon>
        <taxon>Bacillota</taxon>
        <taxon>Clostridia</taxon>
        <taxon>Lachnospirales</taxon>
        <taxon>Lachnospiraceae</taxon>
    </lineage>
</organism>
<reference evidence="1" key="2">
    <citation type="submission" date="2021-04" db="EMBL/GenBank/DDBJ databases">
        <authorList>
            <person name="Gilroy R."/>
        </authorList>
    </citation>
    <scope>NUCLEOTIDE SEQUENCE</scope>
    <source>
        <strain evidence="1">CHK178-16964</strain>
    </source>
</reference>
<name>A0A9D2HG93_9FIRM</name>
<dbReference type="InterPro" id="IPR024269">
    <property type="entry name" value="DUF3791"/>
</dbReference>
<gene>
    <name evidence="1" type="ORF">IAA07_05895</name>
</gene>